<evidence type="ECO:0000313" key="5">
    <source>
        <dbReference type="EMBL" id="RKQ17640.1"/>
    </source>
</evidence>
<keyword evidence="2" id="KW-1133">Transmembrane helix</keyword>
<keyword evidence="2" id="KW-0812">Transmembrane</keyword>
<dbReference type="Proteomes" id="UP000281813">
    <property type="component" value="Unassembled WGS sequence"/>
</dbReference>
<dbReference type="InterPro" id="IPR029101">
    <property type="entry name" value="Sigma_reg_N"/>
</dbReference>
<accession>A0A494Z522</accession>
<protein>
    <submittedName>
        <fullName evidence="5">Anti-sigma factor</fullName>
    </submittedName>
</protein>
<keyword evidence="2" id="KW-0472">Membrane</keyword>
<proteinExistence type="predicted"/>
<dbReference type="EMBL" id="RBZO01000004">
    <property type="protein sequence ID" value="RKQ17640.1"/>
    <property type="molecule type" value="Genomic_DNA"/>
</dbReference>
<feature type="transmembrane region" description="Helical" evidence="2">
    <location>
        <begin position="84"/>
        <end position="107"/>
    </location>
</feature>
<comment type="caution">
    <text evidence="5">The sequence shown here is derived from an EMBL/GenBank/DDBJ whole genome shotgun (WGS) entry which is preliminary data.</text>
</comment>
<evidence type="ECO:0000259" key="4">
    <source>
        <dbReference type="Pfam" id="PF13800"/>
    </source>
</evidence>
<keyword evidence="6" id="KW-1185">Reference proteome</keyword>
<dbReference type="OrthoDB" id="2730366at2"/>
<reference evidence="5 6" key="1">
    <citation type="journal article" date="2015" name="Antonie Van Leeuwenhoek">
        <title>Oceanobacillus bengalensis sp. nov., a bacterium isolated from seawater of the Bay of Bengal.</title>
        <authorList>
            <person name="Yongchang O."/>
            <person name="Xiang W."/>
            <person name="Wang G."/>
        </authorList>
    </citation>
    <scope>NUCLEOTIDE SEQUENCE [LARGE SCALE GENOMIC DNA]</scope>
    <source>
        <strain evidence="5 6">MCCC 1K00260</strain>
    </source>
</reference>
<evidence type="ECO:0000256" key="2">
    <source>
        <dbReference type="SAM" id="Phobius"/>
    </source>
</evidence>
<dbReference type="RefSeq" id="WP_121129022.1">
    <property type="nucleotide sequence ID" value="NZ_JBHUFK010000001.1"/>
</dbReference>
<dbReference type="AlphaFoldDB" id="A0A494Z522"/>
<evidence type="ECO:0000256" key="1">
    <source>
        <dbReference type="SAM" id="Coils"/>
    </source>
</evidence>
<sequence length="374" mass="43225">MSQEWKEKLKKYYAGNLSDEEVKEVEMEIEKLEVYQELLEEELDDETVRSDNTVKKKAKVSTDLPPKSIDKILKSGIRNARLSLVAYVIMILLLIYPIMTIVSYIYYGWGGKAEDLIDVAIQTVYVTEPNVSLEEMEIEEKVGLFTFDVYMDLYKRVGKSDIKQGDWIVNYQFDQATTPKRNYISESPPNDIPYYDTMKLFHPEARMTNIDGTAWTTLNKLPEGTVAEVYISLEELYAPEKIKEITENLNIEWRWYAIDTGLEAEGKSSDGGYLAPIGYPAQPDPDAWSPYNTFGENEGQFMDSLRFLEQYEQQAVDIAHGKWLDLSERIRYLENNGIRAYGGVLTGPTKEILKLRENKAIRTIHIGEVRLWNW</sequence>
<feature type="coiled-coil region" evidence="1">
    <location>
        <begin position="22"/>
        <end position="49"/>
    </location>
</feature>
<dbReference type="Pfam" id="PF13791">
    <property type="entry name" value="Sigma_reg_C"/>
    <property type="match status" value="1"/>
</dbReference>
<feature type="domain" description="Sigma factor regulator N-terminal" evidence="4">
    <location>
        <begin position="71"/>
        <end position="161"/>
    </location>
</feature>
<evidence type="ECO:0000259" key="3">
    <source>
        <dbReference type="Pfam" id="PF13791"/>
    </source>
</evidence>
<feature type="domain" description="Sigma factor regulator C-terminal" evidence="3">
    <location>
        <begin position="218"/>
        <end position="368"/>
    </location>
</feature>
<dbReference type="Pfam" id="PF13800">
    <property type="entry name" value="Sigma_reg_N"/>
    <property type="match status" value="1"/>
</dbReference>
<name>A0A494Z522_9BACI</name>
<dbReference type="InterPro" id="IPR025672">
    <property type="entry name" value="Sigma_reg_C_dom"/>
</dbReference>
<gene>
    <name evidence="5" type="ORF">D8M05_04375</name>
</gene>
<keyword evidence="1" id="KW-0175">Coiled coil</keyword>
<evidence type="ECO:0000313" key="6">
    <source>
        <dbReference type="Proteomes" id="UP000281813"/>
    </source>
</evidence>
<organism evidence="5 6">
    <name type="scientific">Oceanobacillus bengalensis</name>
    <dbReference type="NCBI Taxonomy" id="1435466"/>
    <lineage>
        <taxon>Bacteria</taxon>
        <taxon>Bacillati</taxon>
        <taxon>Bacillota</taxon>
        <taxon>Bacilli</taxon>
        <taxon>Bacillales</taxon>
        <taxon>Bacillaceae</taxon>
        <taxon>Oceanobacillus</taxon>
    </lineage>
</organism>